<evidence type="ECO:0000256" key="3">
    <source>
        <dbReference type="ARBA" id="ARBA00022723"/>
    </source>
</evidence>
<dbReference type="InterPro" id="IPR006171">
    <property type="entry name" value="TOPRIM_dom"/>
</dbReference>
<keyword evidence="9 10" id="KW-0413">Isomerase</keyword>
<feature type="active site" description="O-(5'-phospho-DNA)-tyrosine intermediate" evidence="10">
    <location>
        <position position="305"/>
    </location>
</feature>
<proteinExistence type="inferred from homology"/>
<dbReference type="GO" id="GO:0003917">
    <property type="term" value="F:DNA topoisomerase type I (single strand cut, ATP-independent) activity"/>
    <property type="evidence" value="ECO:0007669"/>
    <property type="project" value="UniProtKB-EC"/>
</dbReference>
<dbReference type="InterPro" id="IPR003602">
    <property type="entry name" value="Topo_IA_DNA-bd_dom"/>
</dbReference>
<dbReference type="HAMAP" id="MF_00952">
    <property type="entry name" value="Topoisom_1_prok"/>
    <property type="match status" value="1"/>
</dbReference>
<dbReference type="InterPro" id="IPR005733">
    <property type="entry name" value="TopoI_bac-type"/>
</dbReference>
<evidence type="ECO:0000256" key="11">
    <source>
        <dbReference type="SAM" id="MobiDB-lite"/>
    </source>
</evidence>
<keyword evidence="7 10" id="KW-0799">Topoisomerase</keyword>
<dbReference type="Pfam" id="PF01396">
    <property type="entry name" value="Zn_ribbon_Top1"/>
    <property type="match status" value="3"/>
</dbReference>
<accession>A0ABZ1BKH3</accession>
<dbReference type="NCBIfam" id="TIGR01051">
    <property type="entry name" value="topA_bact"/>
    <property type="match status" value="1"/>
</dbReference>
<feature type="region of interest" description="Disordered" evidence="11">
    <location>
        <begin position="433"/>
        <end position="458"/>
    </location>
</feature>
<dbReference type="SMART" id="SM00436">
    <property type="entry name" value="TOP1Bc"/>
    <property type="match status" value="1"/>
</dbReference>
<feature type="compositionally biased region" description="Low complexity" evidence="11">
    <location>
        <begin position="433"/>
        <end position="443"/>
    </location>
</feature>
<evidence type="ECO:0000256" key="4">
    <source>
        <dbReference type="ARBA" id="ARBA00022771"/>
    </source>
</evidence>
<dbReference type="InterPro" id="IPR023406">
    <property type="entry name" value="Topo_IA_AS"/>
</dbReference>
<dbReference type="InterPro" id="IPR013498">
    <property type="entry name" value="Topo_IA_Znf"/>
</dbReference>
<keyword evidence="8 10" id="KW-0238">DNA-binding</keyword>
<dbReference type="EC" id="5.6.2.1" evidence="10"/>
<protein>
    <recommendedName>
        <fullName evidence="10">DNA topoisomerase 1</fullName>
        <ecNumber evidence="10">5.6.2.1</ecNumber>
    </recommendedName>
    <alternativeName>
        <fullName evidence="10">DNA topoisomerase I</fullName>
    </alternativeName>
</protein>
<dbReference type="CDD" id="cd03363">
    <property type="entry name" value="TOPRIM_TopoIA_TopoI"/>
    <property type="match status" value="1"/>
</dbReference>
<dbReference type="InterPro" id="IPR034149">
    <property type="entry name" value="TOPRIM_TopoI"/>
</dbReference>
<evidence type="ECO:0000256" key="1">
    <source>
        <dbReference type="ARBA" id="ARBA00000213"/>
    </source>
</evidence>
<feature type="site" description="Interaction with DNA" evidence="10">
    <location>
        <position position="146"/>
    </location>
</feature>
<evidence type="ECO:0000256" key="9">
    <source>
        <dbReference type="ARBA" id="ARBA00023235"/>
    </source>
</evidence>
<feature type="site" description="Interaction with DNA" evidence="10">
    <location>
        <position position="307"/>
    </location>
</feature>
<feature type="domain" description="Topo IA-type catalytic" evidence="13">
    <location>
        <begin position="127"/>
        <end position="589"/>
    </location>
</feature>
<dbReference type="PROSITE" id="PS50880">
    <property type="entry name" value="TOPRIM"/>
    <property type="match status" value="1"/>
</dbReference>
<evidence type="ECO:0000256" key="6">
    <source>
        <dbReference type="ARBA" id="ARBA00022842"/>
    </source>
</evidence>
<dbReference type="Pfam" id="PF01131">
    <property type="entry name" value="Topoisom_bac"/>
    <property type="match status" value="1"/>
</dbReference>
<evidence type="ECO:0000256" key="10">
    <source>
        <dbReference type="HAMAP-Rule" id="MF_00952"/>
    </source>
</evidence>
<feature type="region of interest" description="Disordered" evidence="11">
    <location>
        <begin position="735"/>
        <end position="769"/>
    </location>
</feature>
<feature type="site" description="Interaction with DNA" evidence="10">
    <location>
        <position position="141"/>
    </location>
</feature>
<dbReference type="Gene3D" id="2.70.20.10">
    <property type="entry name" value="Topoisomerase I, domain 3"/>
    <property type="match status" value="1"/>
</dbReference>
<dbReference type="InterPro" id="IPR013824">
    <property type="entry name" value="Topo_IA_cen_sub1"/>
</dbReference>
<keyword evidence="15" id="KW-1185">Reference proteome</keyword>
<feature type="region of interest" description="Disordered" evidence="11">
    <location>
        <begin position="337"/>
        <end position="359"/>
    </location>
</feature>
<keyword evidence="4" id="KW-0863">Zinc-finger</keyword>
<keyword evidence="6" id="KW-0460">Magnesium</keyword>
<keyword evidence="5" id="KW-0862">Zinc</keyword>
<name>A0ABZ1BKH3_9FIRM</name>
<dbReference type="Gene3D" id="3.30.65.10">
    <property type="entry name" value="Bacterial Topoisomerase I, domain 1"/>
    <property type="match status" value="2"/>
</dbReference>
<reference evidence="15" key="1">
    <citation type="submission" date="2023-12" db="EMBL/GenBank/DDBJ databases">
        <title>Novel isolates from deep terrestrial aquifers shed light on the physiology and ecology of the class Limnochordia.</title>
        <authorList>
            <person name="Karnachuk O.V."/>
            <person name="Lukina A.P."/>
            <person name="Avakyan M.R."/>
            <person name="Kadnikov V."/>
            <person name="Begmatov S."/>
            <person name="Beletsky A.V."/>
            <person name="Mardanov A.V."/>
            <person name="Ravin N.V."/>
        </authorList>
    </citation>
    <scope>NUCLEOTIDE SEQUENCE [LARGE SCALE GENOMIC DNA]</scope>
    <source>
        <strain evidence="15">LN</strain>
    </source>
</reference>
<dbReference type="Pfam" id="PF01751">
    <property type="entry name" value="Toprim"/>
    <property type="match status" value="1"/>
</dbReference>
<feature type="compositionally biased region" description="Basic and acidic residues" evidence="11">
    <location>
        <begin position="758"/>
        <end position="769"/>
    </location>
</feature>
<dbReference type="InterPro" id="IPR028612">
    <property type="entry name" value="Topoisom_1_IA"/>
</dbReference>
<feature type="site" description="Interaction with DNA" evidence="10">
    <location>
        <position position="137"/>
    </location>
</feature>
<dbReference type="SMART" id="SM00493">
    <property type="entry name" value="TOPRIM"/>
    <property type="match status" value="1"/>
</dbReference>
<evidence type="ECO:0000256" key="7">
    <source>
        <dbReference type="ARBA" id="ARBA00023029"/>
    </source>
</evidence>
<dbReference type="Gene3D" id="1.10.460.10">
    <property type="entry name" value="Topoisomerase I, domain 2"/>
    <property type="match status" value="1"/>
</dbReference>
<dbReference type="InterPro" id="IPR000380">
    <property type="entry name" value="Topo_IA"/>
</dbReference>
<dbReference type="EMBL" id="CP141614">
    <property type="protein sequence ID" value="WRP13346.1"/>
    <property type="molecule type" value="Genomic_DNA"/>
</dbReference>
<evidence type="ECO:0000313" key="15">
    <source>
        <dbReference type="Proteomes" id="UP001333102"/>
    </source>
</evidence>
<evidence type="ECO:0000259" key="13">
    <source>
        <dbReference type="PROSITE" id="PS52039"/>
    </source>
</evidence>
<dbReference type="SUPFAM" id="SSF57783">
    <property type="entry name" value="Zinc beta-ribbon"/>
    <property type="match status" value="2"/>
</dbReference>
<dbReference type="Proteomes" id="UP001333102">
    <property type="component" value="Chromosome"/>
</dbReference>
<dbReference type="Gene3D" id="3.40.50.140">
    <property type="match status" value="1"/>
</dbReference>
<dbReference type="InterPro" id="IPR003601">
    <property type="entry name" value="Topo_IA_2"/>
</dbReference>
<dbReference type="Gene3D" id="1.10.290.10">
    <property type="entry name" value="Topoisomerase I, domain 4"/>
    <property type="match status" value="1"/>
</dbReference>
<comment type="subunit">
    <text evidence="10">Monomer.</text>
</comment>
<comment type="similarity">
    <text evidence="2 10">Belongs to the type IA topoisomerase family.</text>
</comment>
<evidence type="ECO:0000256" key="2">
    <source>
        <dbReference type="ARBA" id="ARBA00009446"/>
    </source>
</evidence>
<dbReference type="PANTHER" id="PTHR42785:SF1">
    <property type="entry name" value="DNA TOPOISOMERASE"/>
    <property type="match status" value="1"/>
</dbReference>
<dbReference type="PROSITE" id="PS52039">
    <property type="entry name" value="TOPO_IA_2"/>
    <property type="match status" value="1"/>
</dbReference>
<feature type="site" description="Interaction with DNA" evidence="10">
    <location>
        <position position="138"/>
    </location>
</feature>
<dbReference type="InterPro" id="IPR023405">
    <property type="entry name" value="Topo_IA_core_domain"/>
</dbReference>
<evidence type="ECO:0000259" key="12">
    <source>
        <dbReference type="PROSITE" id="PS50880"/>
    </source>
</evidence>
<evidence type="ECO:0000313" key="14">
    <source>
        <dbReference type="EMBL" id="WRP13346.1"/>
    </source>
</evidence>
<feature type="domain" description="Toprim" evidence="12">
    <location>
        <begin position="1"/>
        <end position="111"/>
    </location>
</feature>
<comment type="catalytic activity">
    <reaction evidence="1 10">
        <text>ATP-independent breakage of single-stranded DNA, followed by passage and rejoining.</text>
        <dbReference type="EC" id="5.6.2.1"/>
    </reaction>
</comment>
<comment type="function">
    <text evidence="10">Releases the supercoiling and torsional tension of DNA, which is introduced during the DNA replication and transcription, by transiently cleaving and rejoining one strand of the DNA duplex. Introduces a single-strand break via transesterification at a target site in duplex DNA. The scissile phosphodiester is attacked by the catalytic tyrosine of the enzyme, resulting in the formation of a DNA-(5'-phosphotyrosyl)-enzyme intermediate and the expulsion of a 3'-OH DNA strand. The free DNA strand then undergoes passage around the unbroken strand, thus removing DNA supercoils. Finally, in the religation step, the DNA 3'-OH attacks the covalent intermediate to expel the active-site tyrosine and restore the DNA phosphodiester backbone.</text>
</comment>
<feature type="region of interest" description="Disordered" evidence="11">
    <location>
        <begin position="248"/>
        <end position="269"/>
    </location>
</feature>
<evidence type="ECO:0000256" key="5">
    <source>
        <dbReference type="ARBA" id="ARBA00022833"/>
    </source>
</evidence>
<gene>
    <name evidence="10 14" type="primary">topA</name>
    <name evidence="14" type="ORF">VLY81_07745</name>
</gene>
<dbReference type="SMART" id="SM00437">
    <property type="entry name" value="TOP1Ac"/>
    <property type="match status" value="1"/>
</dbReference>
<dbReference type="InterPro" id="IPR013826">
    <property type="entry name" value="Topo_IA_cen_sub3"/>
</dbReference>
<dbReference type="RefSeq" id="WP_324667591.1">
    <property type="nucleotide sequence ID" value="NZ_CP141614.1"/>
</dbReference>
<feature type="region of interest" description="Interaction with DNA" evidence="10">
    <location>
        <begin position="161"/>
        <end position="166"/>
    </location>
</feature>
<dbReference type="PRINTS" id="PR00417">
    <property type="entry name" value="PRTPISMRASEI"/>
</dbReference>
<dbReference type="PROSITE" id="PS00396">
    <property type="entry name" value="TOPO_IA_1"/>
    <property type="match status" value="1"/>
</dbReference>
<keyword evidence="3" id="KW-0479">Metal-binding</keyword>
<dbReference type="InterPro" id="IPR013497">
    <property type="entry name" value="Topo_IA_cen"/>
</dbReference>
<dbReference type="InterPro" id="IPR013825">
    <property type="entry name" value="Topo_IA_cen_sub2"/>
</dbReference>
<feature type="site" description="Interaction with DNA" evidence="10">
    <location>
        <position position="153"/>
    </location>
</feature>
<feature type="site" description="Interaction with DNA" evidence="10">
    <location>
        <position position="521"/>
    </location>
</feature>
<feature type="site" description="Interaction with DNA" evidence="10">
    <location>
        <position position="31"/>
    </location>
</feature>
<dbReference type="PANTHER" id="PTHR42785">
    <property type="entry name" value="DNA TOPOISOMERASE, TYPE IA, CORE"/>
    <property type="match status" value="1"/>
</dbReference>
<organism evidence="14 15">
    <name type="scientific">Geochorda subterranea</name>
    <dbReference type="NCBI Taxonomy" id="3109564"/>
    <lineage>
        <taxon>Bacteria</taxon>
        <taxon>Bacillati</taxon>
        <taxon>Bacillota</taxon>
        <taxon>Limnochordia</taxon>
        <taxon>Limnochordales</taxon>
        <taxon>Geochordaceae</taxon>
        <taxon>Geochorda</taxon>
    </lineage>
</organism>
<sequence>MKLVIVESPAKARTLSKFLGAGYSVRASMGHVRDLPVSEFGVDVRAGFQPRYTIVRGKTRTVKELEAQASQAEQVLLATDPDREGEAISWHLAELLGIPSDRPCRIEFHEITRRAVEQALHRPRAIDHNRVNAQQARRILDRIVGYRLSPLLWKKVQRGLSAGRVQSAALRLICEREDEIEAFVVREYWTIDALLQPPAPDGQPGEEEGTFRARLVAVDGQEPSIGTEQEARALADEVRVQHPVVASVTSTRRQRRPPAPFTTSTLQQEASRRLGFTARRTMQIAQQLYEGLDVGEEGPVGLITYMRTDSVNVAREAQEAALRFIEQRFGREAVPERPNVYKSRKGAQEAHEAIRPTSVERTPESLQPYLKPEQWRLYELIWRRFVASQMVPALVESTTVTVRAGRFELKATGSIILEPGFLVVWGPERRAAGAAGDGASASDGRAESGEGADGGDEGEARQALPLLTDGQALVMRDAVPQQHFTQPPPRFNDASLVKTMEELGIGRPSTYAPTIETLLERRYVRREGQRLVPTPLGRAVVKLLKEQFPDVVDVEFTAQMEARLDAVEAGEVSWQDVVAQFYHPFERRVEEAMRNLERVTIEAEPSDEVCEQCGRPMVIKWGRYGRFLACSGYPECKHTRPLLRKTGATCPICGGELVERHTRRGRTFYGCVNYPKCTYTLWHRPVGRACPRCARPLVYQRARGGQRVVCAGTLEKGSHGEALCDYVEGVAPAGAPPADGVARQPAPLMSRAGARRGAAKEAPSHDGQA</sequence>
<evidence type="ECO:0000256" key="8">
    <source>
        <dbReference type="ARBA" id="ARBA00023125"/>
    </source>
</evidence>
<dbReference type="CDD" id="cd00186">
    <property type="entry name" value="TOP1Ac"/>
    <property type="match status" value="1"/>
</dbReference>
<dbReference type="SUPFAM" id="SSF56712">
    <property type="entry name" value="Prokaryotic type I DNA topoisomerase"/>
    <property type="match status" value="1"/>
</dbReference>